<organism evidence="2 3">
    <name type="scientific">Microbacterium lacticum</name>
    <dbReference type="NCBI Taxonomy" id="33885"/>
    <lineage>
        <taxon>Bacteria</taxon>
        <taxon>Bacillati</taxon>
        <taxon>Actinomycetota</taxon>
        <taxon>Actinomycetes</taxon>
        <taxon>Micrococcales</taxon>
        <taxon>Microbacteriaceae</taxon>
        <taxon>Microbacterium</taxon>
    </lineage>
</organism>
<gene>
    <name evidence="2" type="ORF">FHX68_2854</name>
</gene>
<protein>
    <submittedName>
        <fullName evidence="2">Uncharacterized protein</fullName>
    </submittedName>
</protein>
<evidence type="ECO:0000256" key="1">
    <source>
        <dbReference type="SAM" id="Phobius"/>
    </source>
</evidence>
<keyword evidence="3" id="KW-1185">Reference proteome</keyword>
<proteinExistence type="predicted"/>
<dbReference type="AlphaFoldDB" id="A0A4Y3UPY6"/>
<feature type="transmembrane region" description="Helical" evidence="1">
    <location>
        <begin position="22"/>
        <end position="45"/>
    </location>
</feature>
<dbReference type="RefSeq" id="WP_170214248.1">
    <property type="nucleotide sequence ID" value="NZ_BJNA01000033.1"/>
</dbReference>
<sequence>MTAPSDEEFDEIVEKRARRTRVIAWIVIISLILVGGGATVLALIFG</sequence>
<accession>A0A4Y3UPY6</accession>
<reference evidence="2 3" key="1">
    <citation type="submission" date="2019-06" db="EMBL/GenBank/DDBJ databases">
        <title>Sequencing the genomes of 1000 actinobacteria strains.</title>
        <authorList>
            <person name="Klenk H.-P."/>
        </authorList>
    </citation>
    <scope>NUCLEOTIDE SEQUENCE [LARGE SCALE GENOMIC DNA]</scope>
    <source>
        <strain evidence="2 3">DSM 20427</strain>
    </source>
</reference>
<keyword evidence="1" id="KW-1133">Transmembrane helix</keyword>
<keyword evidence="1" id="KW-0812">Transmembrane</keyword>
<dbReference type="EMBL" id="VFPS01000006">
    <property type="protein sequence ID" value="TQM90998.1"/>
    <property type="molecule type" value="Genomic_DNA"/>
</dbReference>
<dbReference type="Proteomes" id="UP000319804">
    <property type="component" value="Unassembled WGS sequence"/>
</dbReference>
<name>A0A4Y3UPY6_9MICO</name>
<comment type="caution">
    <text evidence="2">The sequence shown here is derived from an EMBL/GenBank/DDBJ whole genome shotgun (WGS) entry which is preliminary data.</text>
</comment>
<keyword evidence="1" id="KW-0472">Membrane</keyword>
<evidence type="ECO:0000313" key="3">
    <source>
        <dbReference type="Proteomes" id="UP000319804"/>
    </source>
</evidence>
<evidence type="ECO:0000313" key="2">
    <source>
        <dbReference type="EMBL" id="TQM90998.1"/>
    </source>
</evidence>